<dbReference type="PANTHER" id="PTHR33463">
    <property type="entry name" value="NB-ARC DOMAIN-CONTAINING PROTEIN-RELATED"/>
    <property type="match status" value="1"/>
</dbReference>
<dbReference type="InterPro" id="IPR032675">
    <property type="entry name" value="LRR_dom_sf"/>
</dbReference>
<dbReference type="Gramene" id="QL03p032375:mrna">
    <property type="protein sequence ID" value="QL03p032375:mrna"/>
    <property type="gene ID" value="QL03p032375"/>
</dbReference>
<dbReference type="EMBL" id="LRBV02000003">
    <property type="status" value="NOT_ANNOTATED_CDS"/>
    <property type="molecule type" value="Genomic_DNA"/>
</dbReference>
<feature type="domain" description="AAA+ ATPase" evidence="6">
    <location>
        <begin position="172"/>
        <end position="327"/>
    </location>
</feature>
<evidence type="ECO:0000256" key="3">
    <source>
        <dbReference type="ARBA" id="ARBA00022821"/>
    </source>
</evidence>
<protein>
    <recommendedName>
        <fullName evidence="6">AAA+ ATPase domain-containing protein</fullName>
    </recommendedName>
</protein>
<feature type="compositionally biased region" description="Basic and acidic residues" evidence="5">
    <location>
        <begin position="1485"/>
        <end position="1496"/>
    </location>
</feature>
<reference evidence="7" key="2">
    <citation type="submission" date="2021-01" db="UniProtKB">
        <authorList>
            <consortium name="EnsemblPlants"/>
        </authorList>
    </citation>
    <scope>IDENTIFICATION</scope>
</reference>
<dbReference type="InterPro" id="IPR003593">
    <property type="entry name" value="AAA+_ATPase"/>
</dbReference>
<feature type="region of interest" description="Disordered" evidence="5">
    <location>
        <begin position="1471"/>
        <end position="1503"/>
    </location>
</feature>
<dbReference type="Gene3D" id="3.80.10.10">
    <property type="entry name" value="Ribonuclease Inhibitor"/>
    <property type="match status" value="4"/>
</dbReference>
<evidence type="ECO:0000313" key="8">
    <source>
        <dbReference type="Proteomes" id="UP000594261"/>
    </source>
</evidence>
<comment type="similarity">
    <text evidence="1">Belongs to the disease resistance NB-LRR family.</text>
</comment>
<dbReference type="Pfam" id="PF23247">
    <property type="entry name" value="LRR_RPS2"/>
    <property type="match status" value="4"/>
</dbReference>
<sequence length="1503" mass="171629">MNFLEKIGDKIFDCVFAALGRKLDYLIHYKSNFDNLEPQVKDLQEARGRVRRDCDVAKNNVQTIEAGVQTWLTRSDGIIAEAEEFIRNSGQAKMTCCNGWCPNLKSRYQVSKKAIEMGLKVKEIKDEGKFDRVGYHEPTQVVGTATSNTGYEAFESRMQTLTGVLEALKDPKINRIGVYGMGGVGKTMLAKEVVKEAQKDQLFDKYPFLVVSKDPVLKNIQREMAEQLDLKLEVESESVRGDQLCKRLKQEKKTLIIIDDIWKPLKLEDLGISFGDDQKGCKLLLTSRFYNVLCNDMDTQKQFQVGVLSENEARNLFENIVGDLAKTPEIQPNMLKIVKECSGLPIAITTVANTLKNEKDKHVWEDAVNLFKMSDSIKIDEMDEKVYKSIKWSYEFLKSNEAKSLWLLCSLHREDYNIKVEDLLKHGVGLSLFGNLDKIEDARHRVHTLVKKLKDSSLLLEGDYNGTVKMHDVIRDVAINIAAEERQMFMIRNTTDLQERLNRKDSCAISLPHIDDCDFPKRFECPKLHLFFMFDQEEALQIPISFFEGLKELRVLSISQIWFSQTWETLPSSLLVLEKLQTLCVVGNVKDVTIIGELKNLKILSLSLKNFDQLPKEIGHLTHLQLLDLEECSDLKVIPPSVLSNMKILQELYLPSTVEWEVEEQSTERSNAMVSELDNLYHLIMLHIRIQNYQVLPKAMVFERLVSYRIAIGSYLYRKEMLEASRILKLNISLQSDDGYKVLLRKCEALFLGEMKGVKNILYELDSEGFQSLKHLTVEDNDEIQYIIKSTGVLGSVFPILESINLSNVINLERICYTQLPAESFCNLRVVKVSECRNLEFVFSSSMVGCFSHLQEMEIDDCEKMSEIIAIERKEEIEVNRDDNIMFAQLRSLTMSKLLKLKGFFSDDEYLVLFNRKVVFPNLEELEIEGMDSMKMIWPDQLILDPQGIITFGKLRTIKIEGCSSLKSVFPTSVVKALMQLEKLEIRDCATVEEIIAKEEGIETTTLFVFPRLFSLILESLPELKSFYPGKHTSEWPLLKRLDIYECDKLKIFGSNKESVEETNGLDHDVSVIQQRFFFSEKVVFPNLEELGIGGMDSMKMIWPDQLILDPQGIITFGKLRTIKIEGCSSLKSVFPTSVVKALMQLEKLEITDCATVEEIIAKEEGIETTTLFVFPRLFFLELGRLPELKSFYPGKYTSEWPLLRQLDIYECDKLKIFGSNKESVEETNGLDHDVSVIQQRFLFSEKDKFPNLEILLLDEGDAMNETCGGPSAEFCCNLKELWLYGNGEIPNVEAPIARAGVSDIRILKIIAPFSSTSFHNLKKLYVWRSDVLISLLTPSTARTLVQLQTIEIENCERMTEIVANEGSEAEAGDEIAFNNLTSLQFKNLPSLTAFHLGNRTIKFPSLHEVRVENCPKLKIFCSGVLSTPKLTWVWMEGNRRVKKEGDGDGDLNATIKEYWEAKLETCDQKFAEKTDASDGEESEHDANDDLERETTSEVGDTM</sequence>
<dbReference type="InterPro" id="IPR042197">
    <property type="entry name" value="Apaf_helical"/>
</dbReference>
<dbReference type="Pfam" id="PF00931">
    <property type="entry name" value="NB-ARC"/>
    <property type="match status" value="1"/>
</dbReference>
<dbReference type="Proteomes" id="UP000594261">
    <property type="component" value="Chromosome 3"/>
</dbReference>
<organism evidence="7 8">
    <name type="scientific">Quercus lobata</name>
    <name type="common">Valley oak</name>
    <dbReference type="NCBI Taxonomy" id="97700"/>
    <lineage>
        <taxon>Eukaryota</taxon>
        <taxon>Viridiplantae</taxon>
        <taxon>Streptophyta</taxon>
        <taxon>Embryophyta</taxon>
        <taxon>Tracheophyta</taxon>
        <taxon>Spermatophyta</taxon>
        <taxon>Magnoliopsida</taxon>
        <taxon>eudicotyledons</taxon>
        <taxon>Gunneridae</taxon>
        <taxon>Pentapetalae</taxon>
        <taxon>rosids</taxon>
        <taxon>fabids</taxon>
        <taxon>Fagales</taxon>
        <taxon>Fagaceae</taxon>
        <taxon>Quercus</taxon>
    </lineage>
</organism>
<dbReference type="EnsemblPlants" id="QL03p032375:mrna">
    <property type="protein sequence ID" value="QL03p032375:mrna"/>
    <property type="gene ID" value="QL03p032375"/>
</dbReference>
<dbReference type="GO" id="GO:0006952">
    <property type="term" value="P:defense response"/>
    <property type="evidence" value="ECO:0007669"/>
    <property type="project" value="UniProtKB-KW"/>
</dbReference>
<dbReference type="SUPFAM" id="SSF52058">
    <property type="entry name" value="L domain-like"/>
    <property type="match status" value="1"/>
</dbReference>
<keyword evidence="4" id="KW-0067">ATP-binding</keyword>
<dbReference type="InterPro" id="IPR002182">
    <property type="entry name" value="NB-ARC"/>
</dbReference>
<evidence type="ECO:0000259" key="6">
    <source>
        <dbReference type="SMART" id="SM00382"/>
    </source>
</evidence>
<dbReference type="InterPro" id="IPR057135">
    <property type="entry name" value="At4g27190-like_LRR"/>
</dbReference>
<proteinExistence type="inferred from homology"/>
<accession>A0A7N2L7C2</accession>
<evidence type="ECO:0000256" key="1">
    <source>
        <dbReference type="ARBA" id="ARBA00008894"/>
    </source>
</evidence>
<dbReference type="SMART" id="SM00382">
    <property type="entry name" value="AAA"/>
    <property type="match status" value="1"/>
</dbReference>
<keyword evidence="2" id="KW-0547">Nucleotide-binding</keyword>
<dbReference type="InParanoid" id="A0A7N2L7C2"/>
<keyword evidence="3" id="KW-0611">Plant defense</keyword>
<reference evidence="7 8" key="1">
    <citation type="journal article" date="2016" name="G3 (Bethesda)">
        <title>First Draft Assembly and Annotation of the Genome of a California Endemic Oak Quercus lobata Nee (Fagaceae).</title>
        <authorList>
            <person name="Sork V.L."/>
            <person name="Fitz-Gibbon S.T."/>
            <person name="Puiu D."/>
            <person name="Crepeau M."/>
            <person name="Gugger P.F."/>
            <person name="Sherman R."/>
            <person name="Stevens K."/>
            <person name="Langley C.H."/>
            <person name="Pellegrini M."/>
            <person name="Salzberg S.L."/>
        </authorList>
    </citation>
    <scope>NUCLEOTIDE SEQUENCE [LARGE SCALE GENOMIC DNA]</scope>
    <source>
        <strain evidence="7 8">cv. SW786</strain>
    </source>
</reference>
<dbReference type="SUPFAM" id="SSF52540">
    <property type="entry name" value="P-loop containing nucleoside triphosphate hydrolases"/>
    <property type="match status" value="1"/>
</dbReference>
<dbReference type="OMA" id="VENCESM"/>
<dbReference type="SUPFAM" id="SSF52047">
    <property type="entry name" value="RNI-like"/>
    <property type="match status" value="2"/>
</dbReference>
<dbReference type="PANTHER" id="PTHR33463:SF203">
    <property type="entry name" value="AAA+ ATPASE DOMAIN-CONTAINING PROTEIN"/>
    <property type="match status" value="1"/>
</dbReference>
<evidence type="ECO:0000256" key="4">
    <source>
        <dbReference type="ARBA" id="ARBA00022840"/>
    </source>
</evidence>
<evidence type="ECO:0000313" key="7">
    <source>
        <dbReference type="EnsemblPlants" id="QL03p032375:mrna"/>
    </source>
</evidence>
<dbReference type="InterPro" id="IPR027417">
    <property type="entry name" value="P-loop_NTPase"/>
</dbReference>
<evidence type="ECO:0000256" key="5">
    <source>
        <dbReference type="SAM" id="MobiDB-lite"/>
    </source>
</evidence>
<dbReference type="Gene3D" id="3.40.50.300">
    <property type="entry name" value="P-loop containing nucleotide triphosphate hydrolases"/>
    <property type="match status" value="1"/>
</dbReference>
<dbReference type="GO" id="GO:0005524">
    <property type="term" value="F:ATP binding"/>
    <property type="evidence" value="ECO:0007669"/>
    <property type="project" value="UniProtKB-KW"/>
</dbReference>
<dbReference type="Gene3D" id="1.10.8.430">
    <property type="entry name" value="Helical domain of apoptotic protease-activating factors"/>
    <property type="match status" value="1"/>
</dbReference>
<evidence type="ECO:0000256" key="2">
    <source>
        <dbReference type="ARBA" id="ARBA00022741"/>
    </source>
</evidence>
<name>A0A7N2L7C2_QUELO</name>
<dbReference type="FunFam" id="3.40.50.300:FF:001091">
    <property type="entry name" value="Probable disease resistance protein At1g61300"/>
    <property type="match status" value="1"/>
</dbReference>
<dbReference type="GO" id="GO:0043531">
    <property type="term" value="F:ADP binding"/>
    <property type="evidence" value="ECO:0007669"/>
    <property type="project" value="InterPro"/>
</dbReference>
<dbReference type="PRINTS" id="PR00364">
    <property type="entry name" value="DISEASERSIST"/>
</dbReference>
<keyword evidence="8" id="KW-1185">Reference proteome</keyword>
<dbReference type="InterPro" id="IPR050905">
    <property type="entry name" value="Plant_NBS-LRR"/>
</dbReference>